<gene>
    <name evidence="12" type="ORF">B0A49_05253</name>
</gene>
<dbReference type="Gene3D" id="2.40.50.90">
    <property type="match status" value="1"/>
</dbReference>
<dbReference type="PANTHER" id="PTHR12302">
    <property type="entry name" value="EBNA2 BINDING PROTEIN P100"/>
    <property type="match status" value="1"/>
</dbReference>
<dbReference type="PANTHER" id="PTHR12302:SF3">
    <property type="entry name" value="SERINE_THREONINE-PROTEIN KINASE 31"/>
    <property type="match status" value="1"/>
</dbReference>
<reference evidence="12 13" key="1">
    <citation type="submission" date="2017-03" db="EMBL/GenBank/DDBJ databases">
        <title>Genomes of endolithic fungi from Antarctica.</title>
        <authorList>
            <person name="Coleine C."/>
            <person name="Masonjones S."/>
            <person name="Stajich J.E."/>
        </authorList>
    </citation>
    <scope>NUCLEOTIDE SEQUENCE [LARGE SCALE GENOMIC DNA]</scope>
    <source>
        <strain evidence="12 13">CCFEE 5187</strain>
    </source>
</reference>
<comment type="caution">
    <text evidence="12">The sequence shown here is derived from an EMBL/GenBank/DDBJ whole genome shotgun (WGS) entry which is preliminary data.</text>
</comment>
<evidence type="ECO:0000256" key="2">
    <source>
        <dbReference type="ARBA" id="ARBA00004173"/>
    </source>
</evidence>
<dbReference type="OrthoDB" id="430293at2759"/>
<evidence type="ECO:0000259" key="11">
    <source>
        <dbReference type="PROSITE" id="PS50830"/>
    </source>
</evidence>
<feature type="region of interest" description="Disordered" evidence="10">
    <location>
        <begin position="289"/>
        <end position="314"/>
    </location>
</feature>
<dbReference type="AlphaFoldDB" id="A0A4V5NG25"/>
<dbReference type="PROSITE" id="PS50830">
    <property type="entry name" value="TNASE_3"/>
    <property type="match status" value="1"/>
</dbReference>
<dbReference type="SUPFAM" id="SSF50199">
    <property type="entry name" value="Staphylococcal nuclease"/>
    <property type="match status" value="1"/>
</dbReference>
<dbReference type="Proteomes" id="UP000308768">
    <property type="component" value="Unassembled WGS sequence"/>
</dbReference>
<evidence type="ECO:0000256" key="3">
    <source>
        <dbReference type="ARBA" id="ARBA00005435"/>
    </source>
</evidence>
<evidence type="ECO:0000256" key="5">
    <source>
        <dbReference type="ARBA" id="ARBA00014651"/>
    </source>
</evidence>
<organism evidence="12 13">
    <name type="scientific">Cryomyces minteri</name>
    <dbReference type="NCBI Taxonomy" id="331657"/>
    <lineage>
        <taxon>Eukaryota</taxon>
        <taxon>Fungi</taxon>
        <taxon>Dikarya</taxon>
        <taxon>Ascomycota</taxon>
        <taxon>Pezizomycotina</taxon>
        <taxon>Dothideomycetes</taxon>
        <taxon>Dothideomycetes incertae sedis</taxon>
        <taxon>Cryomyces</taxon>
    </lineage>
</organism>
<name>A0A4V5NG25_9PEZI</name>
<proteinExistence type="inferred from homology"/>
<keyword evidence="8" id="KW-0378">Hydrolase</keyword>
<dbReference type="InterPro" id="IPR016071">
    <property type="entry name" value="Staphylococal_nuclease_OB-fold"/>
</dbReference>
<evidence type="ECO:0000256" key="6">
    <source>
        <dbReference type="ARBA" id="ARBA00022722"/>
    </source>
</evidence>
<evidence type="ECO:0000256" key="9">
    <source>
        <dbReference type="ARBA" id="ARBA00022837"/>
    </source>
</evidence>
<feature type="domain" description="TNase-like" evidence="11">
    <location>
        <begin position="77"/>
        <end position="263"/>
    </location>
</feature>
<dbReference type="STRING" id="331657.A0A4V5NG25"/>
<evidence type="ECO:0000256" key="1">
    <source>
        <dbReference type="ARBA" id="ARBA00004167"/>
    </source>
</evidence>
<evidence type="ECO:0000313" key="13">
    <source>
        <dbReference type="Proteomes" id="UP000308768"/>
    </source>
</evidence>
<sequence length="314" mass="35980">MRWPWTTAPNDRDEPPASVSWTDTLNATDWTHYTDPRTVIPTLLLTGTSLFFIHVYKSYLRRIPSADHIKPELFRRRSLFGRVTSVGDGDNFRLFHMPAGRLAGWGWMPGRRVQGWKRERLSAKTVRITKPHSGAFGLGSRAARTDASSQIHVRIAGIDAPELAHFGRPSQPYSSEALLWLRRYILHRHVRAYIYKRDQYERVVATVWVRRWLIRRDVGLEMLKAGLATVYEAKMGSEFGAYEEKYREAERRAKRAGVGMWREPGLLARWMGEGKGVLESPREFKTRMTMGEKSGGAKPAKNEVKVVKATAKKS</sequence>
<dbReference type="InterPro" id="IPR035437">
    <property type="entry name" value="SNase_OB-fold_sf"/>
</dbReference>
<dbReference type="GO" id="GO:0005739">
    <property type="term" value="C:mitochondrion"/>
    <property type="evidence" value="ECO:0007669"/>
    <property type="project" value="UniProtKB-SubCell"/>
</dbReference>
<dbReference type="GO" id="GO:0004519">
    <property type="term" value="F:endonuclease activity"/>
    <property type="evidence" value="ECO:0007669"/>
    <property type="project" value="UniProtKB-KW"/>
</dbReference>
<comment type="subcellular location">
    <subcellularLocation>
        <location evidence="1">Membrane</location>
        <topology evidence="1">Single-pass membrane protein</topology>
    </subcellularLocation>
    <subcellularLocation>
        <location evidence="2">Mitochondrion</location>
    </subcellularLocation>
</comment>
<accession>A0A4V5NG25</accession>
<dbReference type="EMBL" id="NAJN01000440">
    <property type="protein sequence ID" value="TKA73329.1"/>
    <property type="molecule type" value="Genomic_DNA"/>
</dbReference>
<comment type="similarity">
    <text evidence="3">Belongs to the LCL3 family.</text>
</comment>
<keyword evidence="13" id="KW-1185">Reference proteome</keyword>
<keyword evidence="7" id="KW-0255">Endonuclease</keyword>
<keyword evidence="9" id="KW-0106">Calcium</keyword>
<keyword evidence="6" id="KW-0540">Nuclease</keyword>
<evidence type="ECO:0000256" key="8">
    <source>
        <dbReference type="ARBA" id="ARBA00022801"/>
    </source>
</evidence>
<evidence type="ECO:0000256" key="10">
    <source>
        <dbReference type="SAM" id="MobiDB-lite"/>
    </source>
</evidence>
<evidence type="ECO:0000313" key="12">
    <source>
        <dbReference type="EMBL" id="TKA73329.1"/>
    </source>
</evidence>
<evidence type="ECO:0000256" key="4">
    <source>
        <dbReference type="ARBA" id="ARBA00013404"/>
    </source>
</evidence>
<dbReference type="SMART" id="SM00318">
    <property type="entry name" value="SNc"/>
    <property type="match status" value="1"/>
</dbReference>
<protein>
    <recommendedName>
        <fullName evidence="4">Probable endonuclease LCL3</fullName>
    </recommendedName>
    <alternativeName>
        <fullName evidence="5">Probable endonuclease lcl3</fullName>
    </alternativeName>
</protein>
<dbReference type="GO" id="GO:0016787">
    <property type="term" value="F:hydrolase activity"/>
    <property type="evidence" value="ECO:0007669"/>
    <property type="project" value="UniProtKB-KW"/>
</dbReference>
<dbReference type="GO" id="GO:0016020">
    <property type="term" value="C:membrane"/>
    <property type="evidence" value="ECO:0007669"/>
    <property type="project" value="UniProtKB-SubCell"/>
</dbReference>
<dbReference type="Pfam" id="PF00565">
    <property type="entry name" value="SNase"/>
    <property type="match status" value="1"/>
</dbReference>
<evidence type="ECO:0000256" key="7">
    <source>
        <dbReference type="ARBA" id="ARBA00022759"/>
    </source>
</evidence>